<keyword evidence="2" id="KW-1185">Reference proteome</keyword>
<evidence type="ECO:0008006" key="3">
    <source>
        <dbReference type="Google" id="ProtNLM"/>
    </source>
</evidence>
<evidence type="ECO:0000313" key="1">
    <source>
        <dbReference type="EMBL" id="PKU44711.1"/>
    </source>
</evidence>
<dbReference type="Proteomes" id="UP000233556">
    <property type="component" value="Unassembled WGS sequence"/>
</dbReference>
<dbReference type="PANTHER" id="PTHR33332">
    <property type="entry name" value="REVERSE TRANSCRIPTASE DOMAIN-CONTAINING PROTEIN"/>
    <property type="match status" value="1"/>
</dbReference>
<protein>
    <recommendedName>
        <fullName evidence="3">Rna-directed dna polymerase from mobile element jockey-like</fullName>
    </recommendedName>
</protein>
<organism evidence="1 2">
    <name type="scientific">Limosa lapponica baueri</name>
    <dbReference type="NCBI Taxonomy" id="1758121"/>
    <lineage>
        <taxon>Eukaryota</taxon>
        <taxon>Metazoa</taxon>
        <taxon>Chordata</taxon>
        <taxon>Craniata</taxon>
        <taxon>Vertebrata</taxon>
        <taxon>Euteleostomi</taxon>
        <taxon>Archelosauria</taxon>
        <taxon>Archosauria</taxon>
        <taxon>Dinosauria</taxon>
        <taxon>Saurischia</taxon>
        <taxon>Theropoda</taxon>
        <taxon>Coelurosauria</taxon>
        <taxon>Aves</taxon>
        <taxon>Neognathae</taxon>
        <taxon>Neoaves</taxon>
        <taxon>Charadriiformes</taxon>
        <taxon>Scolopacidae</taxon>
        <taxon>Limosa</taxon>
    </lineage>
</organism>
<proteinExistence type="predicted"/>
<reference evidence="2" key="2">
    <citation type="submission" date="2017-12" db="EMBL/GenBank/DDBJ databases">
        <title>Genome sequence of the Bar-tailed Godwit (Limosa lapponica baueri).</title>
        <authorList>
            <person name="Lima N.C.B."/>
            <person name="Parody-Merino A.M."/>
            <person name="Battley P.F."/>
            <person name="Fidler A.E."/>
            <person name="Prosdocimi F."/>
        </authorList>
    </citation>
    <scope>NUCLEOTIDE SEQUENCE [LARGE SCALE GENOMIC DNA]</scope>
</reference>
<dbReference type="OrthoDB" id="414730at2759"/>
<reference evidence="2" key="1">
    <citation type="submission" date="2017-11" db="EMBL/GenBank/DDBJ databases">
        <authorList>
            <person name="Lima N.C."/>
            <person name="Parody-Merino A.M."/>
            <person name="Battley P.F."/>
            <person name="Fidler A.E."/>
            <person name="Prosdocimi F."/>
        </authorList>
    </citation>
    <scope>NUCLEOTIDE SEQUENCE [LARGE SCALE GENOMIC DNA]</scope>
</reference>
<dbReference type="EMBL" id="KZ505808">
    <property type="protein sequence ID" value="PKU44711.1"/>
    <property type="molecule type" value="Genomic_DNA"/>
</dbReference>
<gene>
    <name evidence="1" type="ORF">llap_4985</name>
</gene>
<dbReference type="AlphaFoldDB" id="A0A2I0UF87"/>
<accession>A0A2I0UF87</accession>
<sequence>MADVIAKPLSIIFERSRRKGEVPEDWKESNLMSVFKRDKKEDPGNYRSVSLTSISGKGSLLGPVLFSIFINDLDDGTEYTFSKFADDTKLGGAPDKPEGRATIQ</sequence>
<name>A0A2I0UF87_LIMLA</name>
<evidence type="ECO:0000313" key="2">
    <source>
        <dbReference type="Proteomes" id="UP000233556"/>
    </source>
</evidence>